<comment type="catalytic activity">
    <reaction evidence="9 10">
        <text>uridine(1498) in 16S rRNA + S-adenosyl-L-methionine = N(3)-methyluridine(1498) in 16S rRNA + S-adenosyl-L-homocysteine + H(+)</text>
        <dbReference type="Rhea" id="RHEA:42920"/>
        <dbReference type="Rhea" id="RHEA-COMP:10283"/>
        <dbReference type="Rhea" id="RHEA-COMP:10284"/>
        <dbReference type="ChEBI" id="CHEBI:15378"/>
        <dbReference type="ChEBI" id="CHEBI:57856"/>
        <dbReference type="ChEBI" id="CHEBI:59789"/>
        <dbReference type="ChEBI" id="CHEBI:65315"/>
        <dbReference type="ChEBI" id="CHEBI:74502"/>
        <dbReference type="EC" id="2.1.1.193"/>
    </reaction>
</comment>
<evidence type="ECO:0000256" key="4">
    <source>
        <dbReference type="ARBA" id="ARBA00022552"/>
    </source>
</evidence>
<reference evidence="13 14" key="1">
    <citation type="submission" date="2019-08" db="EMBL/GenBank/DDBJ databases">
        <title>Deep-cultivation of Planctomycetes and their phenomic and genomic characterization uncovers novel biology.</title>
        <authorList>
            <person name="Wiegand S."/>
            <person name="Jogler M."/>
            <person name="Boedeker C."/>
            <person name="Pinto D."/>
            <person name="Vollmers J."/>
            <person name="Rivas-Marin E."/>
            <person name="Kohn T."/>
            <person name="Peeters S.H."/>
            <person name="Heuer A."/>
            <person name="Rast P."/>
            <person name="Oberbeckmann S."/>
            <person name="Bunk B."/>
            <person name="Jeske O."/>
            <person name="Meyerdierks A."/>
            <person name="Storesund J.E."/>
            <person name="Kallscheuer N."/>
            <person name="Luecker S."/>
            <person name="Lage O.M."/>
            <person name="Pohl T."/>
            <person name="Merkel B.J."/>
            <person name="Hornburger P."/>
            <person name="Mueller R.-W."/>
            <person name="Bruemmer F."/>
            <person name="Labrenz M."/>
            <person name="Spormann A.M."/>
            <person name="Op den Camp H."/>
            <person name="Overmann J."/>
            <person name="Amann R."/>
            <person name="Jetten M.S.M."/>
            <person name="Mascher T."/>
            <person name="Medema M.H."/>
            <person name="Devos D.P."/>
            <person name="Kaster A.-K."/>
            <person name="Ovreas L."/>
            <person name="Rohde M."/>
            <person name="Galperin M.Y."/>
            <person name="Jogler C."/>
        </authorList>
    </citation>
    <scope>NUCLEOTIDE SEQUENCE [LARGE SCALE GENOMIC DNA]</scope>
    <source>
        <strain evidence="13 14">UC8</strain>
    </source>
</reference>
<dbReference type="SUPFAM" id="SSF75217">
    <property type="entry name" value="alpha/beta knot"/>
    <property type="match status" value="1"/>
</dbReference>
<comment type="function">
    <text evidence="8 10">Specifically methylates the N3 position of the uracil ring of uridine 1498 (m3U1498) in 16S rRNA. Acts on the fully assembled 30S ribosomal subunit.</text>
</comment>
<dbReference type="InterPro" id="IPR029028">
    <property type="entry name" value="Alpha/beta_knot_MTases"/>
</dbReference>
<feature type="domain" description="Ribosomal RNA small subunit methyltransferase E PUA-like" evidence="12">
    <location>
        <begin position="21"/>
        <end position="65"/>
    </location>
</feature>
<dbReference type="Gene3D" id="3.40.1280.10">
    <property type="match status" value="1"/>
</dbReference>
<comment type="subcellular location">
    <subcellularLocation>
        <location evidence="1 10">Cytoplasm</location>
    </subcellularLocation>
</comment>
<dbReference type="InterPro" id="IPR006700">
    <property type="entry name" value="RsmE"/>
</dbReference>
<dbReference type="NCBIfam" id="TIGR00046">
    <property type="entry name" value="RsmE family RNA methyltransferase"/>
    <property type="match status" value="1"/>
</dbReference>
<proteinExistence type="inferred from homology"/>
<sequence length="246" mass="26873">MTHRYYVPDLPPTGGSVLLPTTEAHHARTVMRVRSGDAIELFDGRGGVADACIEAIDKRQVACQVQPPRDDSRLPRRTVILAVGLPKGDRAKFLVEKITELGVARCVPLQCQRSQWTPSAGALEKLRRAMLEACKQSGRNQLLQIDSPMPASDWWTQDAEQAAIRLLAHPPLAPAAQSGEDVRQVWPEQLDNPEQPIRIAVGPEGGFTAEEVTAARAAGWQTVALGRLVYRIETAALAMATLAIHR</sequence>
<keyword evidence="3 10" id="KW-0963">Cytoplasm</keyword>
<evidence type="ECO:0000256" key="8">
    <source>
        <dbReference type="ARBA" id="ARBA00025699"/>
    </source>
</evidence>
<dbReference type="InterPro" id="IPR029026">
    <property type="entry name" value="tRNA_m1G_MTases_N"/>
</dbReference>
<keyword evidence="6 10" id="KW-0808">Transferase</keyword>
<dbReference type="PANTHER" id="PTHR30027:SF3">
    <property type="entry name" value="16S RRNA (URACIL(1498)-N(3))-METHYLTRANSFERASE"/>
    <property type="match status" value="1"/>
</dbReference>
<evidence type="ECO:0000256" key="7">
    <source>
        <dbReference type="ARBA" id="ARBA00022691"/>
    </source>
</evidence>
<evidence type="ECO:0000313" key="13">
    <source>
        <dbReference type="EMBL" id="QEG38533.1"/>
    </source>
</evidence>
<evidence type="ECO:0000313" key="14">
    <source>
        <dbReference type="Proteomes" id="UP000325286"/>
    </source>
</evidence>
<evidence type="ECO:0000259" key="12">
    <source>
        <dbReference type="Pfam" id="PF20260"/>
    </source>
</evidence>
<evidence type="ECO:0000256" key="6">
    <source>
        <dbReference type="ARBA" id="ARBA00022679"/>
    </source>
</evidence>
<keyword evidence="7 10" id="KW-0949">S-adenosyl-L-methionine</keyword>
<evidence type="ECO:0000256" key="10">
    <source>
        <dbReference type="PIRNR" id="PIRNR015601"/>
    </source>
</evidence>
<dbReference type="OrthoDB" id="9815641at2"/>
<keyword evidence="14" id="KW-1185">Reference proteome</keyword>
<evidence type="ECO:0000256" key="3">
    <source>
        <dbReference type="ARBA" id="ARBA00022490"/>
    </source>
</evidence>
<dbReference type="RefSeq" id="WP_068137861.1">
    <property type="nucleotide sequence ID" value="NZ_CP042914.1"/>
</dbReference>
<accession>A0A5B9QX49</accession>
<dbReference type="InterPro" id="IPR015947">
    <property type="entry name" value="PUA-like_sf"/>
</dbReference>
<evidence type="ECO:0000256" key="9">
    <source>
        <dbReference type="ARBA" id="ARBA00047944"/>
    </source>
</evidence>
<protein>
    <recommendedName>
        <fullName evidence="10">Ribosomal RNA small subunit methyltransferase E</fullName>
        <ecNumber evidence="10">2.1.1.193</ecNumber>
    </recommendedName>
</protein>
<keyword evidence="5 10" id="KW-0489">Methyltransferase</keyword>
<name>A0A5B9QX49_9BACT</name>
<evidence type="ECO:0000256" key="2">
    <source>
        <dbReference type="ARBA" id="ARBA00005528"/>
    </source>
</evidence>
<dbReference type="GO" id="GO:0070042">
    <property type="term" value="F:rRNA (uridine-N3-)-methyltransferase activity"/>
    <property type="evidence" value="ECO:0007669"/>
    <property type="project" value="TreeGrafter"/>
</dbReference>
<dbReference type="Pfam" id="PF20260">
    <property type="entry name" value="PUA_4"/>
    <property type="match status" value="1"/>
</dbReference>
<keyword evidence="4 10" id="KW-0698">rRNA processing</keyword>
<comment type="similarity">
    <text evidence="2 10">Belongs to the RNA methyltransferase RsmE family.</text>
</comment>
<gene>
    <name evidence="13" type="primary">rsmE</name>
    <name evidence="13" type="ORF">UC8_04900</name>
</gene>
<dbReference type="Proteomes" id="UP000325286">
    <property type="component" value="Chromosome"/>
</dbReference>
<dbReference type="AlphaFoldDB" id="A0A5B9QX49"/>
<dbReference type="Pfam" id="PF04452">
    <property type="entry name" value="Methyltrans_RNA"/>
    <property type="match status" value="1"/>
</dbReference>
<dbReference type="EMBL" id="CP042914">
    <property type="protein sequence ID" value="QEG38533.1"/>
    <property type="molecule type" value="Genomic_DNA"/>
</dbReference>
<dbReference type="PANTHER" id="PTHR30027">
    <property type="entry name" value="RIBOSOMAL RNA SMALL SUBUNIT METHYLTRANSFERASE E"/>
    <property type="match status" value="1"/>
</dbReference>
<organism evidence="13 14">
    <name type="scientific">Roseimaritima ulvae</name>
    <dbReference type="NCBI Taxonomy" id="980254"/>
    <lineage>
        <taxon>Bacteria</taxon>
        <taxon>Pseudomonadati</taxon>
        <taxon>Planctomycetota</taxon>
        <taxon>Planctomycetia</taxon>
        <taxon>Pirellulales</taxon>
        <taxon>Pirellulaceae</taxon>
        <taxon>Roseimaritima</taxon>
    </lineage>
</organism>
<feature type="domain" description="Ribosomal RNA small subunit methyltransferase E methyltransferase" evidence="11">
    <location>
        <begin position="76"/>
        <end position="242"/>
    </location>
</feature>
<dbReference type="GO" id="GO:0005737">
    <property type="term" value="C:cytoplasm"/>
    <property type="evidence" value="ECO:0007669"/>
    <property type="project" value="UniProtKB-SubCell"/>
</dbReference>
<evidence type="ECO:0000259" key="11">
    <source>
        <dbReference type="Pfam" id="PF04452"/>
    </source>
</evidence>
<dbReference type="CDD" id="cd18084">
    <property type="entry name" value="RsmE-like"/>
    <property type="match status" value="1"/>
</dbReference>
<dbReference type="EC" id="2.1.1.193" evidence="10"/>
<dbReference type="InterPro" id="IPR046887">
    <property type="entry name" value="RsmE_PUA-like"/>
</dbReference>
<dbReference type="PIRSF" id="PIRSF015601">
    <property type="entry name" value="MTase_slr0722"/>
    <property type="match status" value="1"/>
</dbReference>
<dbReference type="InterPro" id="IPR046886">
    <property type="entry name" value="RsmE_MTase_dom"/>
</dbReference>
<evidence type="ECO:0000256" key="1">
    <source>
        <dbReference type="ARBA" id="ARBA00004496"/>
    </source>
</evidence>
<dbReference type="KEGG" id="rul:UC8_04900"/>
<dbReference type="SUPFAM" id="SSF88697">
    <property type="entry name" value="PUA domain-like"/>
    <property type="match status" value="1"/>
</dbReference>
<dbReference type="GO" id="GO:0070475">
    <property type="term" value="P:rRNA base methylation"/>
    <property type="evidence" value="ECO:0007669"/>
    <property type="project" value="TreeGrafter"/>
</dbReference>
<evidence type="ECO:0000256" key="5">
    <source>
        <dbReference type="ARBA" id="ARBA00022603"/>
    </source>
</evidence>